<protein>
    <submittedName>
        <fullName evidence="1">Uncharacterized protein</fullName>
    </submittedName>
</protein>
<evidence type="ECO:0000313" key="1">
    <source>
        <dbReference type="EMBL" id="MBX3891292.1"/>
    </source>
</evidence>
<gene>
    <name evidence="1" type="ORF">DEE74_15615</name>
</gene>
<proteinExistence type="predicted"/>
<dbReference type="AlphaFoldDB" id="A0AAW4Q8S0"/>
<sequence>MKARTRWLACTTCTVLRDHVLDTSGETPLGLCRTTESWVCTVCGTVHLVAPVSSDHADRDRLERLGQLRLID</sequence>
<dbReference type="EMBL" id="QGBI01000014">
    <property type="protein sequence ID" value="MBX3891292.1"/>
    <property type="molecule type" value="Genomic_DNA"/>
</dbReference>
<name>A0AAW4Q8S0_RALPI</name>
<dbReference type="RefSeq" id="WP_182553227.1">
    <property type="nucleotide sequence ID" value="NZ_QGAQ01000014.1"/>
</dbReference>
<evidence type="ECO:0000313" key="2">
    <source>
        <dbReference type="Proteomes" id="UP001199322"/>
    </source>
</evidence>
<accession>A0AAW4Q8S0</accession>
<organism evidence="1 2">
    <name type="scientific">Ralstonia pickettii</name>
    <name type="common">Burkholderia pickettii</name>
    <dbReference type="NCBI Taxonomy" id="329"/>
    <lineage>
        <taxon>Bacteria</taxon>
        <taxon>Pseudomonadati</taxon>
        <taxon>Pseudomonadota</taxon>
        <taxon>Betaproteobacteria</taxon>
        <taxon>Burkholderiales</taxon>
        <taxon>Burkholderiaceae</taxon>
        <taxon>Ralstonia</taxon>
    </lineage>
</organism>
<dbReference type="Proteomes" id="UP001199322">
    <property type="component" value="Unassembled WGS sequence"/>
</dbReference>
<reference evidence="1" key="1">
    <citation type="submission" date="2018-06" db="EMBL/GenBank/DDBJ databases">
        <authorList>
            <person name="O'Rourke A."/>
        </authorList>
    </citation>
    <scope>NUCLEOTIDE SEQUENCE</scope>
    <source>
        <strain evidence="1">132550021-3</strain>
    </source>
</reference>
<comment type="caution">
    <text evidence="1">The sequence shown here is derived from an EMBL/GenBank/DDBJ whole genome shotgun (WGS) entry which is preliminary data.</text>
</comment>